<evidence type="ECO:0000313" key="7">
    <source>
        <dbReference type="Proteomes" id="UP000198943"/>
    </source>
</evidence>
<dbReference type="GO" id="GO:0016829">
    <property type="term" value="F:lyase activity"/>
    <property type="evidence" value="ECO:0007669"/>
    <property type="project" value="UniProtKB-KW"/>
</dbReference>
<gene>
    <name evidence="6" type="ORF">SAMN04487864_103156</name>
</gene>
<comment type="subcellular location">
    <subcellularLocation>
        <location evidence="1">Membrane</location>
        <topology evidence="1">Multi-pass membrane protein</topology>
    </subcellularLocation>
</comment>
<feature type="transmembrane region" description="Helical" evidence="5">
    <location>
        <begin position="6"/>
        <end position="28"/>
    </location>
</feature>
<proteinExistence type="predicted"/>
<reference evidence="7" key="1">
    <citation type="submission" date="2016-10" db="EMBL/GenBank/DDBJ databases">
        <authorList>
            <person name="Varghese N."/>
            <person name="Submissions S."/>
        </authorList>
    </citation>
    <scope>NUCLEOTIDE SEQUENCE [LARGE SCALE GENOMIC DNA]</scope>
    <source>
        <strain evidence="7">DSM 11005</strain>
    </source>
</reference>
<keyword evidence="6" id="KW-0456">Lyase</keyword>
<dbReference type="Proteomes" id="UP000198943">
    <property type="component" value="Unassembled WGS sequence"/>
</dbReference>
<evidence type="ECO:0000256" key="5">
    <source>
        <dbReference type="SAM" id="Phobius"/>
    </source>
</evidence>
<dbReference type="EMBL" id="FMYW01000003">
    <property type="protein sequence ID" value="SDC19018.1"/>
    <property type="molecule type" value="Genomic_DNA"/>
</dbReference>
<keyword evidence="7" id="KW-1185">Reference proteome</keyword>
<dbReference type="OrthoDB" id="9778499at2"/>
<keyword evidence="2 5" id="KW-0812">Transmembrane</keyword>
<dbReference type="GO" id="GO:0005886">
    <property type="term" value="C:plasma membrane"/>
    <property type="evidence" value="ECO:0007669"/>
    <property type="project" value="TreeGrafter"/>
</dbReference>
<evidence type="ECO:0000256" key="1">
    <source>
        <dbReference type="ARBA" id="ARBA00004141"/>
    </source>
</evidence>
<dbReference type="AlphaFoldDB" id="A0A1G6JK49"/>
<keyword evidence="4 5" id="KW-0472">Membrane</keyword>
<accession>A0A1G6JK49</accession>
<protein>
    <submittedName>
        <fullName evidence="6">Formate hydrogenlyase subunit 4</fullName>
    </submittedName>
</protein>
<feature type="transmembrane region" description="Helical" evidence="5">
    <location>
        <begin position="268"/>
        <end position="290"/>
    </location>
</feature>
<feature type="transmembrane region" description="Helical" evidence="5">
    <location>
        <begin position="67"/>
        <end position="85"/>
    </location>
</feature>
<feature type="transmembrane region" description="Helical" evidence="5">
    <location>
        <begin position="133"/>
        <end position="154"/>
    </location>
</feature>
<feature type="transmembrane region" description="Helical" evidence="5">
    <location>
        <begin position="91"/>
        <end position="112"/>
    </location>
</feature>
<dbReference type="Pfam" id="PF00146">
    <property type="entry name" value="NADHdh"/>
    <property type="match status" value="1"/>
</dbReference>
<dbReference type="InterPro" id="IPR052561">
    <property type="entry name" value="ComplexI_Subunit1"/>
</dbReference>
<evidence type="ECO:0000313" key="6">
    <source>
        <dbReference type="EMBL" id="SDC19018.1"/>
    </source>
</evidence>
<organism evidence="6 7">
    <name type="scientific">Succiniclasticum ruminis</name>
    <dbReference type="NCBI Taxonomy" id="40841"/>
    <lineage>
        <taxon>Bacteria</taxon>
        <taxon>Bacillati</taxon>
        <taxon>Bacillota</taxon>
        <taxon>Negativicutes</taxon>
        <taxon>Acidaminococcales</taxon>
        <taxon>Acidaminococcaceae</taxon>
        <taxon>Succiniclasticum</taxon>
    </lineage>
</organism>
<keyword evidence="3 5" id="KW-1133">Transmembrane helix</keyword>
<evidence type="ECO:0000256" key="2">
    <source>
        <dbReference type="ARBA" id="ARBA00022692"/>
    </source>
</evidence>
<dbReference type="RefSeq" id="WP_093729596.1">
    <property type="nucleotide sequence ID" value="NZ_FMYW01000003.1"/>
</dbReference>
<evidence type="ECO:0000256" key="3">
    <source>
        <dbReference type="ARBA" id="ARBA00022989"/>
    </source>
</evidence>
<feature type="transmembrane region" description="Helical" evidence="5">
    <location>
        <begin position="160"/>
        <end position="177"/>
    </location>
</feature>
<sequence>MSEMVINIISGIAYLILAPVIGGLLAGVDRKISARMQRRVGPPIMQPFYDFFKLWDKQPVAVNKAQSFYVTGFLLFVVISGLFFFTHGDILLVVFTLTMASVCFIVAAYSSNSPYSQIGAERELVQTMSYEPMLLLMALGFYLNCGTFSIGEILKSPQMNFIYMPGIFVGLSYILLIKFRKSPFDLSVSHEAHQELIQGALTEISGRSLALIELAHWYENVFLLGFVYLFFAWAAPWSPALGLFMCAFTYFGDILVDNCCSRVKWENMLASTWLVTLVAGFVNIMFLMQIR</sequence>
<dbReference type="PANTHER" id="PTHR43359:SF1">
    <property type="entry name" value="FORMATE HYDROGENLYASE SUBUNIT 4-RELATED"/>
    <property type="match status" value="1"/>
</dbReference>
<evidence type="ECO:0000256" key="4">
    <source>
        <dbReference type="ARBA" id="ARBA00023136"/>
    </source>
</evidence>
<dbReference type="InterPro" id="IPR001694">
    <property type="entry name" value="NADH_UbQ_OxRdtase_su1/FPO"/>
</dbReference>
<name>A0A1G6JK49_9FIRM</name>
<dbReference type="PANTHER" id="PTHR43359">
    <property type="entry name" value="FORMATE HYDROGENLYASE SUBUNIT 4"/>
    <property type="match status" value="1"/>
</dbReference>